<dbReference type="PROSITE" id="PS50995">
    <property type="entry name" value="HTH_MARR_2"/>
    <property type="match status" value="1"/>
</dbReference>
<feature type="domain" description="HTH marR-type" evidence="1">
    <location>
        <begin position="30"/>
        <end position="163"/>
    </location>
</feature>
<dbReference type="GO" id="GO:0003677">
    <property type="term" value="F:DNA binding"/>
    <property type="evidence" value="ECO:0007669"/>
    <property type="project" value="UniProtKB-KW"/>
</dbReference>
<dbReference type="GO" id="GO:0003700">
    <property type="term" value="F:DNA-binding transcription factor activity"/>
    <property type="evidence" value="ECO:0007669"/>
    <property type="project" value="InterPro"/>
</dbReference>
<dbReference type="SMART" id="SM00347">
    <property type="entry name" value="HTH_MARR"/>
    <property type="match status" value="1"/>
</dbReference>
<protein>
    <submittedName>
        <fullName evidence="2">DNA-binding transcriptional regulator, MarR family</fullName>
    </submittedName>
</protein>
<dbReference type="InterPro" id="IPR039422">
    <property type="entry name" value="MarR/SlyA-like"/>
</dbReference>
<reference evidence="2 3" key="1">
    <citation type="submission" date="2016-10" db="EMBL/GenBank/DDBJ databases">
        <authorList>
            <person name="de Groot N.N."/>
        </authorList>
    </citation>
    <scope>NUCLEOTIDE SEQUENCE [LARGE SCALE GENOMIC DNA]</scope>
    <source>
        <strain evidence="2 3">DSM 22274</strain>
    </source>
</reference>
<evidence type="ECO:0000259" key="1">
    <source>
        <dbReference type="PROSITE" id="PS50995"/>
    </source>
</evidence>
<dbReference type="PANTHER" id="PTHR33164">
    <property type="entry name" value="TRANSCRIPTIONAL REGULATOR, MARR FAMILY"/>
    <property type="match status" value="1"/>
</dbReference>
<organism evidence="2 3">
    <name type="scientific">Arthrobacter alpinus</name>
    <dbReference type="NCBI Taxonomy" id="656366"/>
    <lineage>
        <taxon>Bacteria</taxon>
        <taxon>Bacillati</taxon>
        <taxon>Actinomycetota</taxon>
        <taxon>Actinomycetes</taxon>
        <taxon>Micrococcales</taxon>
        <taxon>Micrococcaceae</taxon>
        <taxon>Arthrobacter</taxon>
    </lineage>
</organism>
<dbReference type="EMBL" id="FNTV01000001">
    <property type="protein sequence ID" value="SED83694.1"/>
    <property type="molecule type" value="Genomic_DNA"/>
</dbReference>
<dbReference type="Proteomes" id="UP000182725">
    <property type="component" value="Unassembled WGS sequence"/>
</dbReference>
<dbReference type="InterPro" id="IPR036390">
    <property type="entry name" value="WH_DNA-bd_sf"/>
</dbReference>
<dbReference type="InterPro" id="IPR000835">
    <property type="entry name" value="HTH_MarR-typ"/>
</dbReference>
<dbReference type="RefSeq" id="WP_074709556.1">
    <property type="nucleotide sequence ID" value="NZ_FNTV01000001.1"/>
</dbReference>
<accession>A0A1H5DY65</accession>
<sequence length="178" mass="19589">MAPATPLPMDPIAEAKRQWIAHGWADAADGMAAFSSVMRAHQLMYSRVDAALKPLGLSYARLELLRLLSFTRDGALPMASASARLQVHPTSVTSVVDRLEKDAMVRREAHPTDRRATLVVLTDAGRRLAEEATTVLNAEVFATPGMPASDLRFMTQILARFRRDSGDFTDPVEYPEPL</sequence>
<evidence type="ECO:0000313" key="2">
    <source>
        <dbReference type="EMBL" id="SED83694.1"/>
    </source>
</evidence>
<proteinExistence type="predicted"/>
<dbReference type="SUPFAM" id="SSF46785">
    <property type="entry name" value="Winged helix' DNA-binding domain"/>
    <property type="match status" value="1"/>
</dbReference>
<dbReference type="AlphaFoldDB" id="A0A1H5DY65"/>
<gene>
    <name evidence="2" type="ORF">SAMN04489740_0095</name>
</gene>
<evidence type="ECO:0000313" key="3">
    <source>
        <dbReference type="Proteomes" id="UP000182725"/>
    </source>
</evidence>
<dbReference type="InterPro" id="IPR036388">
    <property type="entry name" value="WH-like_DNA-bd_sf"/>
</dbReference>
<name>A0A1H5DY65_9MICC</name>
<dbReference type="PANTHER" id="PTHR33164:SF101">
    <property type="entry name" value="TRANSCRIPTIONAL REPRESSOR MPRA"/>
    <property type="match status" value="1"/>
</dbReference>
<dbReference type="GO" id="GO:0006950">
    <property type="term" value="P:response to stress"/>
    <property type="evidence" value="ECO:0007669"/>
    <property type="project" value="TreeGrafter"/>
</dbReference>
<dbReference type="Pfam" id="PF01047">
    <property type="entry name" value="MarR"/>
    <property type="match status" value="1"/>
</dbReference>
<keyword evidence="2" id="KW-0238">DNA-binding</keyword>
<dbReference type="Gene3D" id="1.10.10.10">
    <property type="entry name" value="Winged helix-like DNA-binding domain superfamily/Winged helix DNA-binding domain"/>
    <property type="match status" value="1"/>
</dbReference>